<dbReference type="Pfam" id="PF10433">
    <property type="entry name" value="Beta-prop_RSE1_1st"/>
    <property type="match status" value="1"/>
</dbReference>
<evidence type="ECO:0000259" key="5">
    <source>
        <dbReference type="Pfam" id="PF03178"/>
    </source>
</evidence>
<dbReference type="OrthoDB" id="20774at2759"/>
<evidence type="ECO:0000259" key="4">
    <source>
        <dbReference type="Pfam" id="PF00078"/>
    </source>
</evidence>
<dbReference type="SUPFAM" id="SSF56672">
    <property type="entry name" value="DNA/RNA polymerases"/>
    <property type="match status" value="1"/>
</dbReference>
<evidence type="ECO:0000259" key="6">
    <source>
        <dbReference type="Pfam" id="PF10433"/>
    </source>
</evidence>
<evidence type="ECO:0000256" key="3">
    <source>
        <dbReference type="SAM" id="MobiDB-lite"/>
    </source>
</evidence>
<feature type="region of interest" description="Disordered" evidence="3">
    <location>
        <begin position="284"/>
        <end position="376"/>
    </location>
</feature>
<feature type="domain" description="Reverse transcriptase/retrotransposon-derived protein RNase H-like" evidence="7">
    <location>
        <begin position="1840"/>
        <end position="1934"/>
    </location>
</feature>
<dbReference type="FunFam" id="3.30.70.270:FF:000020">
    <property type="entry name" value="Transposon Tf2-6 polyprotein-like Protein"/>
    <property type="match status" value="1"/>
</dbReference>
<organism evidence="10 11">
    <name type="scientific">Chara braunii</name>
    <name type="common">Braun's stonewort</name>
    <dbReference type="NCBI Taxonomy" id="69332"/>
    <lineage>
        <taxon>Eukaryota</taxon>
        <taxon>Viridiplantae</taxon>
        <taxon>Streptophyta</taxon>
        <taxon>Charophyceae</taxon>
        <taxon>Charales</taxon>
        <taxon>Characeae</taxon>
        <taxon>Chara</taxon>
    </lineage>
</organism>
<feature type="domain" description="RSE1/DDB1/CPSF1 C-terminal" evidence="5">
    <location>
        <begin position="1312"/>
        <end position="1440"/>
    </location>
</feature>
<evidence type="ECO:0000313" key="11">
    <source>
        <dbReference type="Proteomes" id="UP000265515"/>
    </source>
</evidence>
<dbReference type="GO" id="GO:0016787">
    <property type="term" value="F:hydrolase activity"/>
    <property type="evidence" value="ECO:0007669"/>
    <property type="project" value="UniProtKB-KW"/>
</dbReference>
<feature type="domain" description="Integrase zinc-binding" evidence="8">
    <location>
        <begin position="2058"/>
        <end position="2104"/>
    </location>
</feature>
<dbReference type="GO" id="GO:0003964">
    <property type="term" value="F:RNA-directed DNA polymerase activity"/>
    <property type="evidence" value="ECO:0007669"/>
    <property type="project" value="UniProtKB-KW"/>
</dbReference>
<dbReference type="Gene3D" id="1.10.340.70">
    <property type="match status" value="1"/>
</dbReference>
<feature type="compositionally biased region" description="Low complexity" evidence="3">
    <location>
        <begin position="1220"/>
        <end position="1237"/>
    </location>
</feature>
<dbReference type="Gene3D" id="3.30.70.270">
    <property type="match status" value="2"/>
</dbReference>
<evidence type="ECO:0000259" key="8">
    <source>
        <dbReference type="Pfam" id="PF17921"/>
    </source>
</evidence>
<dbReference type="FunFam" id="3.30.70.270:FF:000003">
    <property type="entry name" value="Transposon Ty3-G Gag-Pol polyprotein"/>
    <property type="match status" value="1"/>
</dbReference>
<gene>
    <name evidence="10" type="ORF">CBR_g51523</name>
</gene>
<dbReference type="InterPro" id="IPR000477">
    <property type="entry name" value="RT_dom"/>
</dbReference>
<dbReference type="InterPro" id="IPR015943">
    <property type="entry name" value="WD40/YVTN_repeat-like_dom_sf"/>
</dbReference>
<dbReference type="Pfam" id="PF00078">
    <property type="entry name" value="RVT_1"/>
    <property type="match status" value="1"/>
</dbReference>
<keyword evidence="2" id="KW-0539">Nucleus</keyword>
<dbReference type="PANTHER" id="PTHR10644">
    <property type="entry name" value="DNA REPAIR/RNA PROCESSING CPSF FAMILY"/>
    <property type="match status" value="1"/>
</dbReference>
<feature type="region of interest" description="Disordered" evidence="3">
    <location>
        <begin position="1208"/>
        <end position="1272"/>
    </location>
</feature>
<dbReference type="Proteomes" id="UP000265515">
    <property type="component" value="Unassembled WGS sequence"/>
</dbReference>
<dbReference type="GO" id="GO:0005634">
    <property type="term" value="C:nucleus"/>
    <property type="evidence" value="ECO:0007669"/>
    <property type="project" value="UniProtKB-SubCell"/>
</dbReference>
<name>A0A388M8L0_CHABU</name>
<dbReference type="Gramene" id="GBG90918">
    <property type="protein sequence ID" value="GBG90918"/>
    <property type="gene ID" value="CBR_g51523"/>
</dbReference>
<dbReference type="Pfam" id="PF17919">
    <property type="entry name" value="RT_RNaseH_2"/>
    <property type="match status" value="1"/>
</dbReference>
<feature type="domain" description="RSE1/DDB1/CPSF1 second beta-propeller" evidence="9">
    <location>
        <begin position="614"/>
        <end position="1068"/>
    </location>
</feature>
<evidence type="ECO:0000259" key="7">
    <source>
        <dbReference type="Pfam" id="PF17919"/>
    </source>
</evidence>
<feature type="compositionally biased region" description="Low complexity" evidence="3">
    <location>
        <begin position="323"/>
        <end position="336"/>
    </location>
</feature>
<dbReference type="InterPro" id="IPR041588">
    <property type="entry name" value="Integrase_H2C2"/>
</dbReference>
<sequence length="2324" mass="254770">MGPALQSTALELLVLGEDGSLRSVWEQAVFGTIRDLKVLPWNKDVRHATPQVYGRDLLAVLSDSGHLSFVTFCTDAHRFLAISHVHLANSGFARRDLGWLLAVEQRGQAIAVAALKNRVAVFPVVRAANNSIIRKEDGIEYPQREYVWRGVPVKSLKPDVLGCVWSLSFVETHNEQEADCSGGGSSEDERGCLTLAAVVYRQGDAGSKVVIFTCGLAPNRPGFGLQLAAVVSLPGDEVSFSPLQLTGVPGMVGGVLVARSSDLVLVDASQPRSSKVVAVAALPGAAPGRRGGKGGDKNSKEETLAGCSPDFSRADASKPRSSRMATAASQAGAAPGRRGGKADGDSTKEEARRCKSHALRGVASQDSPLETNNGPAECEGVVESWEEMVDSEDNDMGSARKAGASCVDAVLISAWSWEPLRQQDGEEWGNHHQHDESEHALEGGFDSCMEDQDALRPESTWPHLCICAGGLYMVEMAVKKGGRAGSCGDGRTDVVVEGEGCSDIEIVVKDCGYLVENGSSALLWAERDLIVVLEHMGDGHVLRVRGVSGGTSLLEEAVVQNLSPVLDFQLIDFYGERQDQMFACCGFGKEGSLRMIRNGWSVDRLMTTPAVYDGIVGMWSLKMNARDEYHSFLVMSFVKDTRVMKIGLSFEDNTDAVGFCPGEQTLACGRIEDGWLAQVCPNGVCICAPAADSLAIDSNEGLPMPTVVTWSSPQSAGISMGAVGGGVVVVASSCPLGELIVLRVMVTAAGSRELVPTERRRIAAELSCISIPWEEIPASAVAPGGGPAVPTELYGPVRYDARQVCLVGTYEPTVEVLSLEPGKNLPTVGVAPLVSNVPSGVGLGGFVPESIRLVQFDKLYVLVGLRNGMLLHYEWPSPVMPSVVVQPASRDVPSSTAYFPPAYFSRTEAGDQNRPDDGGSQLANMCMSERGLASNVSLGTGEASELWCEASENASFGREGIRQSESGGPVVLDGKGDDVVPSKSVVVLRLALMRRIGMSPVALVPLRPMVRSDVVALNDRPWLLQAARHSQRVSYTSIAFCPSTHAAPVSFAECPEGLIFAADRALHLVAVGQTKHMYAQKLMLGDTPWRLVYHPPSRLLLVICSCGKGNSRTQQFEIRGIDPASGSVLCSFQLKKGERALCMQLWTPSPETVLVAVGTVKESSLEIEPSNEKSRERLILLRLDPRRRSVGSSPLSLSALSRSLPASSIIPCPDPLDTRAPTPSSSSATPSLSSLTAGGTTAYVHGQEGEPMHVSEPSSPMGEENSLHASREAGYRSNEGMASTDGVEIGSEDVSCAASDVGWEMIVHSEIMLSGPVLCVCPYLGKYLLASAGNKLFCVQFKDDWHQRPKWLAVTSTRFTIVSISTHLTHIAVGDCRDGISYFAFREESREFELLYSDPVQRLTASCVMIDTERVAVLDKKGHFSCLSSAHRAPDDAAAATKKKVEDAEQASLLALEQQRQHDEAAARAADEERNQRREKIFIGERALLTMAAEWRTEAEDGMLEDSANKIALLLSHLTDLLATCITQQAEILGLDTSLAHDQDRLQRLEQQPVAAADASSSNTADRLNALEMDVGSLKDGVQLQQTAMQQLQQRICTTATTSSSEPRETTPKFDRQEIFCDSMKTDPIPWFRKFELTLQLHNVKELKHHAYLYPRLGGACQAWLDNLLSKYGVPNDRYKTAFKTRYGHFEWVVMPFGLTNAPATFQAAMTNEFQAMLDRFVLVYLDDMLVYSRSLEDHLGHLRRVLETLRRAKYKANRDKCEFVRQELEYLGHFVTPEGISPLSDKIQAVQEWPEPRNVIDVRSFLGPADYYQRFIKGYSKIVAHLNKLQCEDRPFDFGEESRGSFFAFKAALLSAEVLRIYDPLLPTRVTTDASGYGIGAVLEQHDGVDWHLVEYFSKTVPIVHSIDDARKELLASVHALKRWRHFLHGRSQFRWVTDNNPLVFYKTQDTVYSTIARWMAFIDQFDFFPDHILGKSNRFADALSRIPDHCTAVYSTFEIDDDLWNSFIRGYQADPEFRDKYANCSSPNPAPSHYRIQEGYLLVHTRGKDLLLLSDPHLRTRLLGEFHDAPGTGHFGVNRTIGRLRQRFWWPGLLGDVTRYCETLEIPAGGHCTKTGPRLKIPQAQSTQYKHGTSTESTHPEHNLDIGCLFYLGEVALQLRRGCLAYKTPAVDGEGQNIIRDRQIQGLPQIDPHAESLVAATLLGGVIVFLRLTREEYELLEALQHRLSLYPVTAPVLGNDLSRYRYPGSKPHTIGNVLDGEMLMQFLELNYSQQAQILKGRPDHPASHATHEDDRCVCNLMSEDLSGEQVLQLLERVHNSLV</sequence>
<dbReference type="EMBL" id="BFEA01000853">
    <property type="protein sequence ID" value="GBG90918.1"/>
    <property type="molecule type" value="Genomic_DNA"/>
</dbReference>
<reference evidence="10 11" key="1">
    <citation type="journal article" date="2018" name="Cell">
        <title>The Chara Genome: Secondary Complexity and Implications for Plant Terrestrialization.</title>
        <authorList>
            <person name="Nishiyama T."/>
            <person name="Sakayama H."/>
            <person name="Vries J.D."/>
            <person name="Buschmann H."/>
            <person name="Saint-Marcoux D."/>
            <person name="Ullrich K.K."/>
            <person name="Haas F.B."/>
            <person name="Vanderstraeten L."/>
            <person name="Becker D."/>
            <person name="Lang D."/>
            <person name="Vosolsobe S."/>
            <person name="Rombauts S."/>
            <person name="Wilhelmsson P.K.I."/>
            <person name="Janitza P."/>
            <person name="Kern R."/>
            <person name="Heyl A."/>
            <person name="Rumpler F."/>
            <person name="Villalobos L.I.A.C."/>
            <person name="Clay J.M."/>
            <person name="Skokan R."/>
            <person name="Toyoda A."/>
            <person name="Suzuki Y."/>
            <person name="Kagoshima H."/>
            <person name="Schijlen E."/>
            <person name="Tajeshwar N."/>
            <person name="Catarino B."/>
            <person name="Hetherington A.J."/>
            <person name="Saltykova A."/>
            <person name="Bonnot C."/>
            <person name="Breuninger H."/>
            <person name="Symeonidi A."/>
            <person name="Radhakrishnan G.V."/>
            <person name="Van Nieuwerburgh F."/>
            <person name="Deforce D."/>
            <person name="Chang C."/>
            <person name="Karol K.G."/>
            <person name="Hedrich R."/>
            <person name="Ulvskov P."/>
            <person name="Glockner G."/>
            <person name="Delwiche C.F."/>
            <person name="Petrasek J."/>
            <person name="Van de Peer Y."/>
            <person name="Friml J."/>
            <person name="Beilby M."/>
            <person name="Dolan L."/>
            <person name="Kohara Y."/>
            <person name="Sugano S."/>
            <person name="Fujiyama A."/>
            <person name="Delaux P.-M."/>
            <person name="Quint M."/>
            <person name="TheiBen G."/>
            <person name="Hagemann M."/>
            <person name="Harholt J."/>
            <person name="Dunand C."/>
            <person name="Zachgo S."/>
            <person name="Langdale J."/>
            <person name="Maumus F."/>
            <person name="Straeten D.V.D."/>
            <person name="Gould S.B."/>
            <person name="Rensing S.A."/>
        </authorList>
    </citation>
    <scope>NUCLEOTIDE SEQUENCE [LARGE SCALE GENOMIC DNA]</scope>
    <source>
        <strain evidence="10 11">S276</strain>
    </source>
</reference>
<feature type="domain" description="RSE1/DDB1/CPSF1 first beta-propeller" evidence="6">
    <location>
        <begin position="7"/>
        <end position="174"/>
    </location>
</feature>
<dbReference type="InterPro" id="IPR043128">
    <property type="entry name" value="Rev_trsase/Diguanyl_cyclase"/>
</dbReference>
<dbReference type="InterPro" id="IPR050358">
    <property type="entry name" value="RSE1/DDB1/CFT1"/>
</dbReference>
<accession>A0A388M8L0</accession>
<dbReference type="GO" id="GO:0003676">
    <property type="term" value="F:nucleic acid binding"/>
    <property type="evidence" value="ECO:0007669"/>
    <property type="project" value="InterPro"/>
</dbReference>
<comment type="caution">
    <text evidence="10">The sequence shown here is derived from an EMBL/GenBank/DDBJ whole genome shotgun (WGS) entry which is preliminary data.</text>
</comment>
<comment type="subcellular location">
    <subcellularLocation>
        <location evidence="1">Nucleus</location>
    </subcellularLocation>
</comment>
<proteinExistence type="predicted"/>
<dbReference type="Gene3D" id="2.130.10.10">
    <property type="entry name" value="YVTN repeat-like/Quinoprotein amine dehydrogenase"/>
    <property type="match status" value="2"/>
</dbReference>
<dbReference type="InterPro" id="IPR043502">
    <property type="entry name" value="DNA/RNA_pol_sf"/>
</dbReference>
<keyword evidence="11" id="KW-1185">Reference proteome</keyword>
<dbReference type="Pfam" id="PF03178">
    <property type="entry name" value="CPSF_A"/>
    <property type="match status" value="1"/>
</dbReference>
<dbReference type="Pfam" id="PF23726">
    <property type="entry name" value="Beta-prop_RSE1_2nd"/>
    <property type="match status" value="1"/>
</dbReference>
<dbReference type="InterPro" id="IPR018846">
    <property type="entry name" value="Beta-prop_RSE1/DDB1/CPSF1_1st"/>
</dbReference>
<evidence type="ECO:0008006" key="12">
    <source>
        <dbReference type="Google" id="ProtNLM"/>
    </source>
</evidence>
<feature type="compositionally biased region" description="Basic and acidic residues" evidence="3">
    <location>
        <begin position="340"/>
        <end position="353"/>
    </location>
</feature>
<evidence type="ECO:0000256" key="2">
    <source>
        <dbReference type="ARBA" id="ARBA00023242"/>
    </source>
</evidence>
<feature type="domain" description="Reverse transcriptase" evidence="4">
    <location>
        <begin position="1677"/>
        <end position="1774"/>
    </location>
</feature>
<dbReference type="GO" id="GO:0004519">
    <property type="term" value="F:endonuclease activity"/>
    <property type="evidence" value="ECO:0007669"/>
    <property type="project" value="UniProtKB-KW"/>
</dbReference>
<protein>
    <recommendedName>
        <fullName evidence="12">Reverse transcriptase domain-containing protein</fullName>
    </recommendedName>
</protein>
<evidence type="ECO:0000259" key="9">
    <source>
        <dbReference type="Pfam" id="PF23726"/>
    </source>
</evidence>
<dbReference type="STRING" id="69332.A0A388M8L0"/>
<dbReference type="CDD" id="cd09274">
    <property type="entry name" value="RNase_HI_RT_Ty3"/>
    <property type="match status" value="1"/>
</dbReference>
<dbReference type="InterPro" id="IPR041577">
    <property type="entry name" value="RT_RNaseH_2"/>
</dbReference>
<evidence type="ECO:0000256" key="1">
    <source>
        <dbReference type="ARBA" id="ARBA00004123"/>
    </source>
</evidence>
<feature type="compositionally biased region" description="Basic and acidic residues" evidence="3">
    <location>
        <begin position="293"/>
        <end position="303"/>
    </location>
</feature>
<dbReference type="Pfam" id="PF17921">
    <property type="entry name" value="Integrase_H2C2"/>
    <property type="match status" value="1"/>
</dbReference>
<evidence type="ECO:0000313" key="10">
    <source>
        <dbReference type="EMBL" id="GBG90918.1"/>
    </source>
</evidence>
<feature type="compositionally biased region" description="Polar residues" evidence="3">
    <location>
        <begin position="364"/>
        <end position="374"/>
    </location>
</feature>
<dbReference type="InterPro" id="IPR058543">
    <property type="entry name" value="Beta-prop_RSE1/DDB1/CPSF1_2nd"/>
</dbReference>
<dbReference type="CDD" id="cd01647">
    <property type="entry name" value="RT_LTR"/>
    <property type="match status" value="1"/>
</dbReference>
<dbReference type="InterPro" id="IPR004871">
    <property type="entry name" value="RSE1/DDB1/CPSF1_C"/>
</dbReference>